<name>R1CKT5_9FIRM</name>
<reference evidence="1 2" key="1">
    <citation type="journal article" date="2015" name="Geomicrobiol. J.">
        <title>Caldisalinibacter kiritimatiensis gen. nov., sp. nov., a moderately thermohalophilic thiosulfate-reducing bacterium from a hypersaline microbial mat.</title>
        <authorList>
            <person name="Ben Hania W."/>
            <person name="Joseph M."/>
            <person name="Fiebig A."/>
            <person name="Bunk B."/>
            <person name="Klenk H.-P."/>
            <person name="Fardeau M.-L."/>
            <person name="Spring S."/>
        </authorList>
    </citation>
    <scope>NUCLEOTIDE SEQUENCE [LARGE SCALE GENOMIC DNA]</scope>
    <source>
        <strain evidence="1 2">L21-TH-D2</strain>
    </source>
</reference>
<proteinExistence type="predicted"/>
<evidence type="ECO:0000313" key="1">
    <source>
        <dbReference type="EMBL" id="EOC99335.1"/>
    </source>
</evidence>
<accession>R1CKT5</accession>
<evidence type="ECO:0000313" key="2">
    <source>
        <dbReference type="Proteomes" id="UP000013378"/>
    </source>
</evidence>
<protein>
    <submittedName>
        <fullName evidence="1">Uncharacterized protein</fullName>
    </submittedName>
</protein>
<comment type="caution">
    <text evidence="1">The sequence shown here is derived from an EMBL/GenBank/DDBJ whole genome shotgun (WGS) entry which is preliminary data.</text>
</comment>
<sequence>MWLKNYKQKSKEHIVFDINNANVTEFYLAHIDFSYQKIMKK</sequence>
<dbReference type="AlphaFoldDB" id="R1CKT5"/>
<keyword evidence="2" id="KW-1185">Reference proteome</keyword>
<dbReference type="EMBL" id="ARZA01000277">
    <property type="protein sequence ID" value="EOC99335.1"/>
    <property type="molecule type" value="Genomic_DNA"/>
</dbReference>
<dbReference type="Proteomes" id="UP000013378">
    <property type="component" value="Unassembled WGS sequence"/>
</dbReference>
<organism evidence="1 2">
    <name type="scientific">Caldisalinibacter kiritimatiensis</name>
    <dbReference type="NCBI Taxonomy" id="1304284"/>
    <lineage>
        <taxon>Bacteria</taxon>
        <taxon>Bacillati</taxon>
        <taxon>Bacillota</taxon>
        <taxon>Tissierellia</taxon>
        <taxon>Tissierellales</taxon>
        <taxon>Thermohalobacteraceae</taxon>
        <taxon>Caldisalinibacter</taxon>
    </lineage>
</organism>
<dbReference type="STRING" id="1304284.L21TH_2593"/>
<gene>
    <name evidence="1" type="ORF">L21TH_2593</name>
</gene>